<dbReference type="Proteomes" id="UP001549291">
    <property type="component" value="Unassembled WGS sequence"/>
</dbReference>
<organism evidence="2 3">
    <name type="scientific">Bradyrhizobium japonicum</name>
    <dbReference type="NCBI Taxonomy" id="375"/>
    <lineage>
        <taxon>Bacteria</taxon>
        <taxon>Pseudomonadati</taxon>
        <taxon>Pseudomonadota</taxon>
        <taxon>Alphaproteobacteria</taxon>
        <taxon>Hyphomicrobiales</taxon>
        <taxon>Nitrobacteraceae</taxon>
        <taxon>Bradyrhizobium</taxon>
    </lineage>
</organism>
<protein>
    <recommendedName>
        <fullName evidence="4">DUF3147 family protein</fullName>
    </recommendedName>
</protein>
<feature type="transmembrane region" description="Helical" evidence="1">
    <location>
        <begin position="6"/>
        <end position="26"/>
    </location>
</feature>
<reference evidence="2 3" key="1">
    <citation type="submission" date="2024-06" db="EMBL/GenBank/DDBJ databases">
        <title>Genomic Encyclopedia of Type Strains, Phase V (KMG-V): Genome sequencing to study the core and pangenomes of soil and plant-associated prokaryotes.</title>
        <authorList>
            <person name="Whitman W."/>
        </authorList>
    </citation>
    <scope>NUCLEOTIDE SEQUENCE [LARGE SCALE GENOMIC DNA]</scope>
    <source>
        <strain evidence="2 3">USDA 160</strain>
    </source>
</reference>
<feature type="transmembrane region" description="Helical" evidence="1">
    <location>
        <begin position="69"/>
        <end position="88"/>
    </location>
</feature>
<dbReference type="InterPro" id="IPR021493">
    <property type="entry name" value="DUF3147"/>
</dbReference>
<gene>
    <name evidence="2" type="ORF">ABIF63_001823</name>
</gene>
<proteinExistence type="predicted"/>
<evidence type="ECO:0000256" key="1">
    <source>
        <dbReference type="SAM" id="Phobius"/>
    </source>
</evidence>
<keyword evidence="1" id="KW-0472">Membrane</keyword>
<feature type="transmembrane region" description="Helical" evidence="1">
    <location>
        <begin position="38"/>
        <end position="57"/>
    </location>
</feature>
<keyword evidence="3" id="KW-1185">Reference proteome</keyword>
<keyword evidence="1" id="KW-0812">Transmembrane</keyword>
<dbReference type="Pfam" id="PF11345">
    <property type="entry name" value="DUF3147"/>
    <property type="match status" value="1"/>
</dbReference>
<comment type="caution">
    <text evidence="2">The sequence shown here is derived from an EMBL/GenBank/DDBJ whole genome shotgun (WGS) entry which is preliminary data.</text>
</comment>
<accession>A0ABV2RN52</accession>
<sequence length="120" mass="12586">MEEAEMSEYVIRFLVGGIVVSAFSMLGDVLKPKSFAGLFGAAPSVALATLGIAIYEHGVEYASIQAESMMAGAVALALYSVLVCQLLVRARMRALPATTMSVVIWFATAIGLWALVGGQA</sequence>
<evidence type="ECO:0000313" key="3">
    <source>
        <dbReference type="Proteomes" id="UP001549291"/>
    </source>
</evidence>
<evidence type="ECO:0000313" key="2">
    <source>
        <dbReference type="EMBL" id="MET4717717.1"/>
    </source>
</evidence>
<name>A0ABV2RN52_BRAJP</name>
<evidence type="ECO:0008006" key="4">
    <source>
        <dbReference type="Google" id="ProtNLM"/>
    </source>
</evidence>
<feature type="transmembrane region" description="Helical" evidence="1">
    <location>
        <begin position="95"/>
        <end position="116"/>
    </location>
</feature>
<keyword evidence="1" id="KW-1133">Transmembrane helix</keyword>
<dbReference type="EMBL" id="JBEPTQ010000002">
    <property type="protein sequence ID" value="MET4717717.1"/>
    <property type="molecule type" value="Genomic_DNA"/>
</dbReference>